<evidence type="ECO:0000313" key="8">
    <source>
        <dbReference type="Proteomes" id="UP000271098"/>
    </source>
</evidence>
<dbReference type="Pfam" id="PF00153">
    <property type="entry name" value="Mito_carr"/>
    <property type="match status" value="2"/>
</dbReference>
<dbReference type="AlphaFoldDB" id="A0A183DUH9"/>
<comment type="similarity">
    <text evidence="2 6">Belongs to the mitochondrial carrier (TC 2.A.29) family.</text>
</comment>
<dbReference type="OrthoDB" id="1924968at2759"/>
<name>A0A183DUH9_9BILA</name>
<dbReference type="InterPro" id="IPR018108">
    <property type="entry name" value="MCP_transmembrane"/>
</dbReference>
<dbReference type="Proteomes" id="UP000271098">
    <property type="component" value="Unassembled WGS sequence"/>
</dbReference>
<dbReference type="GO" id="GO:0005739">
    <property type="term" value="C:mitochondrion"/>
    <property type="evidence" value="ECO:0007669"/>
    <property type="project" value="TreeGrafter"/>
</dbReference>
<dbReference type="GO" id="GO:1904983">
    <property type="term" value="P:glycine import into mitochondrion"/>
    <property type="evidence" value="ECO:0007669"/>
    <property type="project" value="TreeGrafter"/>
</dbReference>
<dbReference type="PANTHER" id="PTHR46181:SF3">
    <property type="entry name" value="MITOCHONDRIAL GLYCINE TRANSPORTER"/>
    <property type="match status" value="1"/>
</dbReference>
<dbReference type="InterPro" id="IPR023395">
    <property type="entry name" value="MCP_dom_sf"/>
</dbReference>
<reference evidence="7 8" key="2">
    <citation type="submission" date="2018-11" db="EMBL/GenBank/DDBJ databases">
        <authorList>
            <consortium name="Pathogen Informatics"/>
        </authorList>
    </citation>
    <scope>NUCLEOTIDE SEQUENCE [LARGE SCALE GENOMIC DNA]</scope>
</reference>
<keyword evidence="3 5" id="KW-0812">Transmembrane</keyword>
<evidence type="ECO:0000256" key="5">
    <source>
        <dbReference type="PROSITE-ProRule" id="PRU00282"/>
    </source>
</evidence>
<comment type="subcellular location">
    <subcellularLocation>
        <location evidence="1">Membrane</location>
        <topology evidence="1">Multi-pass membrane protein</topology>
    </subcellularLocation>
</comment>
<dbReference type="PANTHER" id="PTHR46181">
    <property type="entry name" value="MITOCHONDRIAL GLYCINE TRANSPORTER"/>
    <property type="match status" value="1"/>
</dbReference>
<dbReference type="Gene3D" id="1.50.40.10">
    <property type="entry name" value="Mitochondrial carrier domain"/>
    <property type="match status" value="2"/>
</dbReference>
<proteinExistence type="inferred from homology"/>
<evidence type="ECO:0000256" key="4">
    <source>
        <dbReference type="ARBA" id="ARBA00023136"/>
    </source>
</evidence>
<protein>
    <submittedName>
        <fullName evidence="9">Solute carrier family 25 member 38</fullName>
    </submittedName>
</protein>
<evidence type="ECO:0000256" key="3">
    <source>
        <dbReference type="ARBA" id="ARBA00022692"/>
    </source>
</evidence>
<gene>
    <name evidence="7" type="ORF">GPUH_LOCUS12370</name>
</gene>
<dbReference type="GO" id="GO:0015187">
    <property type="term" value="F:glycine transmembrane transporter activity"/>
    <property type="evidence" value="ECO:0007669"/>
    <property type="project" value="TreeGrafter"/>
</dbReference>
<evidence type="ECO:0000256" key="1">
    <source>
        <dbReference type="ARBA" id="ARBA00004141"/>
    </source>
</evidence>
<evidence type="ECO:0000256" key="6">
    <source>
        <dbReference type="RuleBase" id="RU000488"/>
    </source>
</evidence>
<dbReference type="WBParaSite" id="GPUH_0001238401-mRNA-1">
    <property type="protein sequence ID" value="GPUH_0001238401-mRNA-1"/>
    <property type="gene ID" value="GPUH_0001238401"/>
</dbReference>
<evidence type="ECO:0000256" key="2">
    <source>
        <dbReference type="ARBA" id="ARBA00006375"/>
    </source>
</evidence>
<evidence type="ECO:0000313" key="9">
    <source>
        <dbReference type="WBParaSite" id="GPUH_0001238401-mRNA-1"/>
    </source>
</evidence>
<keyword evidence="6" id="KW-0813">Transport</keyword>
<reference evidence="9" key="1">
    <citation type="submission" date="2016-06" db="UniProtKB">
        <authorList>
            <consortium name="WormBaseParasite"/>
        </authorList>
    </citation>
    <scope>IDENTIFICATION</scope>
</reference>
<dbReference type="EMBL" id="UYRT01079266">
    <property type="protein sequence ID" value="VDN20332.1"/>
    <property type="molecule type" value="Genomic_DNA"/>
</dbReference>
<keyword evidence="4 5" id="KW-0472">Membrane</keyword>
<accession>A0A183DUH9</accession>
<sequence>MAEEGADILDAVIFGVISASLRFVNGSSMGTSSFGPGPKEAWKLILVLCTAHDCSVLLQPLDRLKTLTQQDAAASANPTRYFSKVVRTHGFLDLWRGTSPTLLRAVPGITLYFGFLQLGKNAMPQLSNAHIANFLLGSCSRTAATLLLMPATVIKTRFETLLRAVPGITLYFGFLQLGKNAMPQLSNAHIANFLLGSCSRTAATLLLMPATVIKTRFESSLYRDAGIKKAAKELFHQYGWRDHTSHAPVERFGSGLIAGLCACAITQPFDMIKTHVQLFSQHSLYEFISLLYQVNLCYHKIIAAAVAASSVLHDSSVDRNGAHPNSRNNGFESLYVIFSENRL</sequence>
<dbReference type="PROSITE" id="PS50920">
    <property type="entry name" value="SOLCAR"/>
    <property type="match status" value="1"/>
</dbReference>
<dbReference type="GO" id="GO:0016020">
    <property type="term" value="C:membrane"/>
    <property type="evidence" value="ECO:0007669"/>
    <property type="project" value="UniProtKB-SubCell"/>
</dbReference>
<keyword evidence="8" id="KW-1185">Reference proteome</keyword>
<dbReference type="SUPFAM" id="SSF103506">
    <property type="entry name" value="Mitochondrial carrier"/>
    <property type="match status" value="1"/>
</dbReference>
<feature type="repeat" description="Solcar" evidence="5">
    <location>
        <begin position="38"/>
        <end position="122"/>
    </location>
</feature>
<evidence type="ECO:0000313" key="7">
    <source>
        <dbReference type="EMBL" id="VDN20332.1"/>
    </source>
</evidence>
<organism evidence="9">
    <name type="scientific">Gongylonema pulchrum</name>
    <dbReference type="NCBI Taxonomy" id="637853"/>
    <lineage>
        <taxon>Eukaryota</taxon>
        <taxon>Metazoa</taxon>
        <taxon>Ecdysozoa</taxon>
        <taxon>Nematoda</taxon>
        <taxon>Chromadorea</taxon>
        <taxon>Rhabditida</taxon>
        <taxon>Spirurina</taxon>
        <taxon>Spiruromorpha</taxon>
        <taxon>Spiruroidea</taxon>
        <taxon>Gongylonematidae</taxon>
        <taxon>Gongylonema</taxon>
    </lineage>
</organism>